<dbReference type="GO" id="GO:0070628">
    <property type="term" value="F:proteasome binding"/>
    <property type="evidence" value="ECO:0007669"/>
    <property type="project" value="InterPro"/>
</dbReference>
<keyword evidence="9" id="KW-0007">Acetylation</keyword>
<accession>A0AAD8TBI1</accession>
<evidence type="ECO:0000313" key="15">
    <source>
        <dbReference type="EMBL" id="KAK1679790.1"/>
    </source>
</evidence>
<evidence type="ECO:0000256" key="9">
    <source>
        <dbReference type="ARBA" id="ARBA00022990"/>
    </source>
</evidence>
<evidence type="ECO:0000256" key="1">
    <source>
        <dbReference type="ARBA" id="ARBA00004240"/>
    </source>
</evidence>
<sequence>MKCPLCCPLPYKRRSCFVRLASTLLLCVATAPTARRPRIGRSAPELLLYCRLAPSAAVGSSNKADLANDNLAMGDSTAILRVNCFAVAIVEVFGEEYLRAPNAQDTTKLLGNNAAHGFPGMVGSIDCMHWRSLLFARLANRETPVVHFLANGLTYDKGYYYLADGFYPKWATFMKPLVSPSGSRARYCSSVPCLSRGTGSQSPPEPPKPPDHRFADRARRPPPPLPLSPPTTARSDTMVTDAAAMAVVKAARPAFRGAHDGVAFAANAAFLAAGYSLCAVGPAALTDPPPNVDEEVGIDGWNSMENCYAFLYSKEEGGNKKRILMKCLVIGDFLAMDVLDLEAQHKEPFNVQINVKDFFSEEQTKNYKDMYKNFTGFIDTLNSSLLVKLDGKDSAASQKTDVESSSSMNRSDNVLLENPTRVTTEPAGLIYPPVAPFGHDDLFPAPGAGFYPHSGGRGGGGMHVGPNDPRFFPSNPFAAPPGGLGSVPPGGRYDPIGPPDVPGFEPGRFVRRPRHPSGSTHPDLQFFQQGPDF</sequence>
<keyword evidence="5" id="KW-0963">Cytoplasm</keyword>
<dbReference type="Pfam" id="PF11566">
    <property type="entry name" value="PI31_Prot_N"/>
    <property type="match status" value="1"/>
</dbReference>
<evidence type="ECO:0000256" key="3">
    <source>
        <dbReference type="ARBA" id="ARBA00006405"/>
    </source>
</evidence>
<comment type="subcellular location">
    <subcellularLocation>
        <location evidence="2">Cytoplasm</location>
    </subcellularLocation>
    <subcellularLocation>
        <location evidence="1">Endoplasmic reticulum</location>
    </subcellularLocation>
</comment>
<evidence type="ECO:0000256" key="6">
    <source>
        <dbReference type="ARBA" id="ARBA00022553"/>
    </source>
</evidence>
<keyword evidence="6" id="KW-0597">Phosphoprotein</keyword>
<name>A0AAD8TBI1_LOLMU</name>
<feature type="signal peptide" evidence="12">
    <location>
        <begin position="1"/>
        <end position="30"/>
    </location>
</feature>
<dbReference type="InterPro" id="IPR006912">
    <property type="entry name" value="Harbinger_derived_prot"/>
</dbReference>
<dbReference type="PANTHER" id="PTHR13266:SF1">
    <property type="entry name" value="PROTEASOME INHIBITOR PI31 SUBUNIT"/>
    <property type="match status" value="1"/>
</dbReference>
<comment type="similarity">
    <text evidence="3">Belongs to the proteasome inhibitor PI31 family.</text>
</comment>
<feature type="domain" description="PI31 proteasome regulator C-terminal" evidence="13">
    <location>
        <begin position="438"/>
        <end position="498"/>
    </location>
</feature>
<dbReference type="PANTHER" id="PTHR13266">
    <property type="entry name" value="PROTEASOME INHIBITOR"/>
    <property type="match status" value="1"/>
</dbReference>
<evidence type="ECO:0000256" key="12">
    <source>
        <dbReference type="SAM" id="SignalP"/>
    </source>
</evidence>
<evidence type="ECO:0000256" key="10">
    <source>
        <dbReference type="ARBA" id="ARBA00024805"/>
    </source>
</evidence>
<evidence type="ECO:0000256" key="7">
    <source>
        <dbReference type="ARBA" id="ARBA00022824"/>
    </source>
</evidence>
<feature type="region of interest" description="Disordered" evidence="11">
    <location>
        <begin position="195"/>
        <end position="234"/>
    </location>
</feature>
<dbReference type="Pfam" id="PF04827">
    <property type="entry name" value="Plant_tran"/>
    <property type="match status" value="1"/>
</dbReference>
<feature type="compositionally biased region" description="Polar residues" evidence="11">
    <location>
        <begin position="517"/>
        <end position="533"/>
    </location>
</feature>
<feature type="domain" description="PI31 proteasome regulator N-terminal" evidence="14">
    <location>
        <begin position="252"/>
        <end position="391"/>
    </location>
</feature>
<comment type="caution">
    <text evidence="15">The sequence shown here is derived from an EMBL/GenBank/DDBJ whole genome shotgun (WGS) entry which is preliminary data.</text>
</comment>
<evidence type="ECO:0000256" key="5">
    <source>
        <dbReference type="ARBA" id="ARBA00022490"/>
    </source>
</evidence>
<dbReference type="EMBL" id="JAUUTY010000002">
    <property type="protein sequence ID" value="KAK1679790.1"/>
    <property type="molecule type" value="Genomic_DNA"/>
</dbReference>
<evidence type="ECO:0000259" key="14">
    <source>
        <dbReference type="Pfam" id="PF11566"/>
    </source>
</evidence>
<evidence type="ECO:0000256" key="11">
    <source>
        <dbReference type="SAM" id="MobiDB-lite"/>
    </source>
</evidence>
<keyword evidence="16" id="KW-1185">Reference proteome</keyword>
<keyword evidence="12" id="KW-0732">Signal</keyword>
<dbReference type="GO" id="GO:0005783">
    <property type="term" value="C:endoplasmic reticulum"/>
    <property type="evidence" value="ECO:0007669"/>
    <property type="project" value="UniProtKB-SubCell"/>
</dbReference>
<feature type="chain" id="PRO_5042041247" description="PI31 proteasome regulator N-terminal domain-containing protein" evidence="12">
    <location>
        <begin position="31"/>
        <end position="533"/>
    </location>
</feature>
<keyword evidence="4" id="KW-0488">Methylation</keyword>
<gene>
    <name evidence="15" type="ORF">QYE76_040638</name>
</gene>
<evidence type="ECO:0008006" key="17">
    <source>
        <dbReference type="Google" id="ProtNLM"/>
    </source>
</evidence>
<dbReference type="GO" id="GO:0004866">
    <property type="term" value="F:endopeptidase inhibitor activity"/>
    <property type="evidence" value="ECO:0007669"/>
    <property type="project" value="InterPro"/>
</dbReference>
<dbReference type="InterPro" id="IPR013886">
    <property type="entry name" value="PI31_Prot_C"/>
</dbReference>
<evidence type="ECO:0000256" key="2">
    <source>
        <dbReference type="ARBA" id="ARBA00004496"/>
    </source>
</evidence>
<dbReference type="InterPro" id="IPR021625">
    <property type="entry name" value="PI31_Prot_N"/>
</dbReference>
<reference evidence="15" key="1">
    <citation type="submission" date="2023-07" db="EMBL/GenBank/DDBJ databases">
        <title>A chromosome-level genome assembly of Lolium multiflorum.</title>
        <authorList>
            <person name="Chen Y."/>
            <person name="Copetti D."/>
            <person name="Kolliker R."/>
            <person name="Studer B."/>
        </authorList>
    </citation>
    <scope>NUCLEOTIDE SEQUENCE</scope>
    <source>
        <strain evidence="15">02402/16</strain>
        <tissue evidence="15">Leaf</tissue>
    </source>
</reference>
<comment type="function">
    <text evidence="10">Plays an important role in control of proteasome function. Inhibits the hydrolysis of protein and peptide substrates by the 20S proteasome. Also inhibits the activation of the proteasome by the proteasome regulatory proteins PA700 and PA28.</text>
</comment>
<proteinExistence type="inferred from homology"/>
<evidence type="ECO:0000256" key="8">
    <source>
        <dbReference type="ARBA" id="ARBA00022942"/>
    </source>
</evidence>
<keyword evidence="8" id="KW-0647">Proteasome</keyword>
<feature type="compositionally biased region" description="Basic and acidic residues" evidence="11">
    <location>
        <begin position="208"/>
        <end position="219"/>
    </location>
</feature>
<dbReference type="Proteomes" id="UP001231189">
    <property type="component" value="Unassembled WGS sequence"/>
</dbReference>
<dbReference type="GO" id="GO:0000502">
    <property type="term" value="C:proteasome complex"/>
    <property type="evidence" value="ECO:0007669"/>
    <property type="project" value="UniProtKB-KW"/>
</dbReference>
<evidence type="ECO:0000313" key="16">
    <source>
        <dbReference type="Proteomes" id="UP001231189"/>
    </source>
</evidence>
<organism evidence="15 16">
    <name type="scientific">Lolium multiflorum</name>
    <name type="common">Italian ryegrass</name>
    <name type="synonym">Lolium perenne subsp. multiflorum</name>
    <dbReference type="NCBI Taxonomy" id="4521"/>
    <lineage>
        <taxon>Eukaryota</taxon>
        <taxon>Viridiplantae</taxon>
        <taxon>Streptophyta</taxon>
        <taxon>Embryophyta</taxon>
        <taxon>Tracheophyta</taxon>
        <taxon>Spermatophyta</taxon>
        <taxon>Magnoliopsida</taxon>
        <taxon>Liliopsida</taxon>
        <taxon>Poales</taxon>
        <taxon>Poaceae</taxon>
        <taxon>BOP clade</taxon>
        <taxon>Pooideae</taxon>
        <taxon>Poodae</taxon>
        <taxon>Poeae</taxon>
        <taxon>Poeae Chloroplast Group 2 (Poeae type)</taxon>
        <taxon>Loliodinae</taxon>
        <taxon>Loliinae</taxon>
        <taxon>Lolium</taxon>
    </lineage>
</organism>
<keyword evidence="7" id="KW-0256">Endoplasmic reticulum</keyword>
<feature type="region of interest" description="Disordered" evidence="11">
    <location>
        <begin position="480"/>
        <end position="533"/>
    </location>
</feature>
<dbReference type="InterPro" id="IPR045128">
    <property type="entry name" value="PI31-like"/>
</dbReference>
<dbReference type="AlphaFoldDB" id="A0AAD8TBI1"/>
<dbReference type="Gene3D" id="3.40.1000.30">
    <property type="match status" value="1"/>
</dbReference>
<evidence type="ECO:0000259" key="13">
    <source>
        <dbReference type="Pfam" id="PF08577"/>
    </source>
</evidence>
<protein>
    <recommendedName>
        <fullName evidence="17">PI31 proteasome regulator N-terminal domain-containing protein</fullName>
    </recommendedName>
</protein>
<evidence type="ECO:0000256" key="4">
    <source>
        <dbReference type="ARBA" id="ARBA00022481"/>
    </source>
</evidence>
<dbReference type="Pfam" id="PF08577">
    <property type="entry name" value="PI31_Prot_C"/>
    <property type="match status" value="1"/>
</dbReference>
<dbReference type="GO" id="GO:0043161">
    <property type="term" value="P:proteasome-mediated ubiquitin-dependent protein catabolic process"/>
    <property type="evidence" value="ECO:0007669"/>
    <property type="project" value="InterPro"/>
</dbReference>